<protein>
    <submittedName>
        <fullName evidence="1">Uncharacterized protein</fullName>
    </submittedName>
</protein>
<gene>
    <name evidence="1" type="ORF">IC627_21570</name>
</gene>
<sequence length="93" mass="10375">MESQPKSGIKGFNFVKLDKNGQELADNATDWRCVEDKNTGLIWEVKVDDPSSPRDKNRLFAVNAAGYTPNKYDLELATCQQDGSALCDTKQYA</sequence>
<proteinExistence type="predicted"/>
<evidence type="ECO:0000313" key="1">
    <source>
        <dbReference type="EMBL" id="QOD58326.1"/>
    </source>
</evidence>
<organism evidence="1 2">
    <name type="scientific">Photobacterium damsela subsp. piscicida</name>
    <name type="common">Pasteurella piscicida</name>
    <dbReference type="NCBI Taxonomy" id="38294"/>
    <lineage>
        <taxon>Bacteria</taxon>
        <taxon>Pseudomonadati</taxon>
        <taxon>Pseudomonadota</taxon>
        <taxon>Gammaproteobacteria</taxon>
        <taxon>Vibrionales</taxon>
        <taxon>Vibrionaceae</taxon>
        <taxon>Photobacterium</taxon>
    </lineage>
</organism>
<reference evidence="1 2" key="1">
    <citation type="submission" date="2020-09" db="EMBL/GenBank/DDBJ databases">
        <title>Complete, closed and curated genome sequences of Photobacterium damselae subsp. piscicida isolates from Australia indicate localised evolution and additional plasmid-borne pathogenicity mechanisms.</title>
        <authorList>
            <person name="Baseggio L."/>
            <person name="Silayeva O."/>
            <person name="Buller N."/>
            <person name="Landos M."/>
            <person name="Engelstaedter J."/>
            <person name="Barnes A.C."/>
        </authorList>
    </citation>
    <scope>NUCLEOTIDE SEQUENCE [LARGE SCALE GENOMIC DNA]</scope>
    <source>
        <strain evidence="1 2">AS-16-0540-1</strain>
    </source>
</reference>
<dbReference type="EMBL" id="CP061855">
    <property type="protein sequence ID" value="QOD58326.1"/>
    <property type="molecule type" value="Genomic_DNA"/>
</dbReference>
<evidence type="ECO:0000313" key="2">
    <source>
        <dbReference type="Proteomes" id="UP000516656"/>
    </source>
</evidence>
<name>A0A5F0YFP2_PHODP</name>
<accession>A0A5F0YFP2</accession>
<dbReference type="AlphaFoldDB" id="A0A5F0YFP2"/>
<dbReference type="RefSeq" id="WP_107208914.1">
    <property type="nucleotide sequence ID" value="NZ_CP061862.1"/>
</dbReference>
<dbReference type="Proteomes" id="UP000516656">
    <property type="component" value="Chromosome 2"/>
</dbReference>